<keyword evidence="1" id="KW-0732">Signal</keyword>
<name>A0ABS7H187_9HYPH</name>
<dbReference type="Proteomes" id="UP000717752">
    <property type="component" value="Unassembled WGS sequence"/>
</dbReference>
<feature type="signal peptide" evidence="1">
    <location>
        <begin position="1"/>
        <end position="24"/>
    </location>
</feature>
<dbReference type="RefSeq" id="WP_220337079.1">
    <property type="nucleotide sequence ID" value="NZ_JAEUAK010000012.1"/>
</dbReference>
<proteinExistence type="predicted"/>
<gene>
    <name evidence="2" type="ORF">JNB85_25200</name>
</gene>
<dbReference type="Gene3D" id="3.10.450.50">
    <property type="match status" value="1"/>
</dbReference>
<feature type="chain" id="PRO_5045089889" evidence="1">
    <location>
        <begin position="25"/>
        <end position="180"/>
    </location>
</feature>
<evidence type="ECO:0000313" key="2">
    <source>
        <dbReference type="EMBL" id="MBW9055711.1"/>
    </source>
</evidence>
<organism evidence="2 3">
    <name type="scientific">Rhizobium mesosinicum</name>
    <dbReference type="NCBI Taxonomy" id="335017"/>
    <lineage>
        <taxon>Bacteria</taxon>
        <taxon>Pseudomonadati</taxon>
        <taxon>Pseudomonadota</taxon>
        <taxon>Alphaproteobacteria</taxon>
        <taxon>Hyphomicrobiales</taxon>
        <taxon>Rhizobiaceae</taxon>
        <taxon>Rhizobium/Agrobacterium group</taxon>
        <taxon>Rhizobium</taxon>
    </lineage>
</organism>
<comment type="caution">
    <text evidence="2">The sequence shown here is derived from an EMBL/GenBank/DDBJ whole genome shotgun (WGS) entry which is preliminary data.</text>
</comment>
<dbReference type="EMBL" id="JAEUAK010000012">
    <property type="protein sequence ID" value="MBW9055711.1"/>
    <property type="molecule type" value="Genomic_DNA"/>
</dbReference>
<protein>
    <submittedName>
        <fullName evidence="2">Uncharacterized protein</fullName>
    </submittedName>
</protein>
<evidence type="ECO:0000256" key="1">
    <source>
        <dbReference type="SAM" id="SignalP"/>
    </source>
</evidence>
<evidence type="ECO:0000313" key="3">
    <source>
        <dbReference type="Proteomes" id="UP000717752"/>
    </source>
</evidence>
<reference evidence="2 3" key="1">
    <citation type="journal article" date="2021" name="MBio">
        <title>Poor Competitiveness of Bradyrhizobium in Pigeon Pea Root Colonization in Indian Soils.</title>
        <authorList>
            <person name="Chalasani D."/>
            <person name="Basu A."/>
            <person name="Pullabhotla S.V.S.R.N."/>
            <person name="Jorrin B."/>
            <person name="Neal A.L."/>
            <person name="Poole P.S."/>
            <person name="Podile A.R."/>
            <person name="Tkacz A."/>
        </authorList>
    </citation>
    <scope>NUCLEOTIDE SEQUENCE [LARGE SCALE GENOMIC DNA]</scope>
    <source>
        <strain evidence="2 3">HU56</strain>
    </source>
</reference>
<keyword evidence="3" id="KW-1185">Reference proteome</keyword>
<accession>A0ABS7H187</accession>
<sequence length="180" mass="19299">MKKIAVLFVGLVAALSVAPGLSLAADATAPVKEIIDDTKKNWASDVSDWIDIFEESTLDRLYSKDFGDKYKAAAKNPAADEDGISPFDYDVIVNGQDACPLQDLSIENGQPANGTTEVTVKFKAATCLEGTPNRDAFTTVRFEVIEEAGKPVIDDIMIQGEEGNGPISLKETMVQIANGE</sequence>